<dbReference type="SFLD" id="SFLDG01135">
    <property type="entry name" value="C1.5.6:_HAD__Beta-PGM__Phospha"/>
    <property type="match status" value="1"/>
</dbReference>
<evidence type="ECO:0000256" key="1">
    <source>
        <dbReference type="ARBA" id="ARBA00001946"/>
    </source>
</evidence>
<keyword evidence="6" id="KW-1185">Reference proteome</keyword>
<dbReference type="GO" id="GO:0046872">
    <property type="term" value="F:metal ion binding"/>
    <property type="evidence" value="ECO:0007669"/>
    <property type="project" value="UniProtKB-KW"/>
</dbReference>
<dbReference type="InterPro" id="IPR041492">
    <property type="entry name" value="HAD_2"/>
</dbReference>
<dbReference type="InterPro" id="IPR006439">
    <property type="entry name" value="HAD-SF_hydro_IA"/>
</dbReference>
<dbReference type="InterPro" id="IPR036412">
    <property type="entry name" value="HAD-like_sf"/>
</dbReference>
<dbReference type="SFLD" id="SFLDG01129">
    <property type="entry name" value="C1.5:_HAD__Beta-PGM__Phosphata"/>
    <property type="match status" value="1"/>
</dbReference>
<protein>
    <submittedName>
        <fullName evidence="5">Phosphorylated carbohydrates phosphatase</fullName>
    </submittedName>
</protein>
<keyword evidence="4" id="KW-0460">Magnesium</keyword>
<evidence type="ECO:0000256" key="2">
    <source>
        <dbReference type="ARBA" id="ARBA00006171"/>
    </source>
</evidence>
<name>A0AA37HE05_9HYPH</name>
<dbReference type="AlphaFoldDB" id="A0AA37HE05"/>
<dbReference type="Proteomes" id="UP001055286">
    <property type="component" value="Unassembled WGS sequence"/>
</dbReference>
<dbReference type="Gene3D" id="1.10.150.240">
    <property type="entry name" value="Putative phosphatase, domain 2"/>
    <property type="match status" value="1"/>
</dbReference>
<gene>
    <name evidence="5" type="ORF">MPEAHAMD_4453</name>
</gene>
<comment type="similarity">
    <text evidence="2">Belongs to the HAD-like hydrolase superfamily. CbbY/CbbZ/Gph/YieH family.</text>
</comment>
<comment type="caution">
    <text evidence="5">The sequence shown here is derived from an EMBL/GenBank/DDBJ whole genome shotgun (WGS) entry which is preliminary data.</text>
</comment>
<accession>A0AA37HE05</accession>
<dbReference type="Gene3D" id="3.40.50.1000">
    <property type="entry name" value="HAD superfamily/HAD-like"/>
    <property type="match status" value="1"/>
</dbReference>
<dbReference type="PRINTS" id="PR00413">
    <property type="entry name" value="HADHALOGNASE"/>
</dbReference>
<dbReference type="GO" id="GO:0003824">
    <property type="term" value="F:catalytic activity"/>
    <property type="evidence" value="ECO:0007669"/>
    <property type="project" value="UniProtKB-ARBA"/>
</dbReference>
<evidence type="ECO:0000256" key="4">
    <source>
        <dbReference type="ARBA" id="ARBA00022842"/>
    </source>
</evidence>
<dbReference type="Pfam" id="PF13419">
    <property type="entry name" value="HAD_2"/>
    <property type="match status" value="1"/>
</dbReference>
<dbReference type="NCBIfam" id="TIGR01549">
    <property type="entry name" value="HAD-SF-IA-v1"/>
    <property type="match status" value="1"/>
</dbReference>
<dbReference type="EMBL" id="BPQJ01000023">
    <property type="protein sequence ID" value="GJD64272.1"/>
    <property type="molecule type" value="Genomic_DNA"/>
</dbReference>
<dbReference type="RefSeq" id="WP_273557167.1">
    <property type="nucleotide sequence ID" value="NZ_BPQJ01000023.1"/>
</dbReference>
<evidence type="ECO:0000256" key="3">
    <source>
        <dbReference type="ARBA" id="ARBA00022723"/>
    </source>
</evidence>
<dbReference type="SUPFAM" id="SSF56784">
    <property type="entry name" value="HAD-like"/>
    <property type="match status" value="1"/>
</dbReference>
<keyword evidence="3" id="KW-0479">Metal-binding</keyword>
<evidence type="ECO:0000313" key="5">
    <source>
        <dbReference type="EMBL" id="GJD64272.1"/>
    </source>
</evidence>
<reference evidence="5" key="1">
    <citation type="journal article" date="2016" name="Front. Microbiol.">
        <title>Genome Sequence of the Piezophilic, Mesophilic Sulfate-Reducing Bacterium Desulfovibrio indicus J2T.</title>
        <authorList>
            <person name="Cao J."/>
            <person name="Maignien L."/>
            <person name="Shao Z."/>
            <person name="Alain K."/>
            <person name="Jebbar M."/>
        </authorList>
    </citation>
    <scope>NUCLEOTIDE SEQUENCE</scope>
    <source>
        <strain evidence="5">JCM 32048</strain>
    </source>
</reference>
<dbReference type="NCBIfam" id="TIGR01509">
    <property type="entry name" value="HAD-SF-IA-v3"/>
    <property type="match status" value="1"/>
</dbReference>
<dbReference type="PANTHER" id="PTHR46193:SF9">
    <property type="entry name" value="HALOACID DEHALOGENASE-LIKE HYDROLASE DOMAIN-CONTAINING PROTEIN SGPP"/>
    <property type="match status" value="1"/>
</dbReference>
<dbReference type="SFLD" id="SFLDS00003">
    <property type="entry name" value="Haloacid_Dehalogenase"/>
    <property type="match status" value="1"/>
</dbReference>
<dbReference type="InterPro" id="IPR051600">
    <property type="entry name" value="Beta-PGM-like"/>
</dbReference>
<dbReference type="PANTHER" id="PTHR46193">
    <property type="entry name" value="6-PHOSPHOGLUCONATE PHOSPHATASE"/>
    <property type="match status" value="1"/>
</dbReference>
<sequence>MIRAIVFDMDGVLIDAREWHYDALNRALGLFGMEISRADHLTTFDGLPTRRKLEILSVTTGLPHALHRFINDLKQVYTMEILAVRCKPVFSHQYALATLNARGYRLAVASNSVRRTVAAMMDRAHLADYIDVMLSNQDVGRSKPDPEIYRAAMERLEVRPEETLILEDNDHGIQAARASGAHVLVVRDVNDVNLGTIDRRLAELGGLPR</sequence>
<dbReference type="InterPro" id="IPR023214">
    <property type="entry name" value="HAD_sf"/>
</dbReference>
<evidence type="ECO:0000313" key="6">
    <source>
        <dbReference type="Proteomes" id="UP001055286"/>
    </source>
</evidence>
<dbReference type="InterPro" id="IPR023198">
    <property type="entry name" value="PGP-like_dom2"/>
</dbReference>
<proteinExistence type="inferred from homology"/>
<reference evidence="5" key="2">
    <citation type="submission" date="2021-08" db="EMBL/GenBank/DDBJ databases">
        <authorList>
            <person name="Tani A."/>
            <person name="Ola A."/>
            <person name="Ogura Y."/>
            <person name="Katsura K."/>
            <person name="Hayashi T."/>
        </authorList>
    </citation>
    <scope>NUCLEOTIDE SEQUENCE</scope>
    <source>
        <strain evidence="5">JCM 32048</strain>
    </source>
</reference>
<organism evidence="5 6">
    <name type="scientific">Methylobacterium frigidaeris</name>
    <dbReference type="NCBI Taxonomy" id="2038277"/>
    <lineage>
        <taxon>Bacteria</taxon>
        <taxon>Pseudomonadati</taxon>
        <taxon>Pseudomonadota</taxon>
        <taxon>Alphaproteobacteria</taxon>
        <taxon>Hyphomicrobiales</taxon>
        <taxon>Methylobacteriaceae</taxon>
        <taxon>Methylobacterium</taxon>
    </lineage>
</organism>
<comment type="cofactor">
    <cofactor evidence="1">
        <name>Mg(2+)</name>
        <dbReference type="ChEBI" id="CHEBI:18420"/>
    </cofactor>
</comment>